<accession>A0AAD7CVC4</accession>
<evidence type="ECO:0000256" key="1">
    <source>
        <dbReference type="SAM" id="MobiDB-lite"/>
    </source>
</evidence>
<name>A0AAD7CVC4_MYCRO</name>
<evidence type="ECO:0000313" key="2">
    <source>
        <dbReference type="EMBL" id="KAJ7665726.1"/>
    </source>
</evidence>
<feature type="region of interest" description="Disordered" evidence="1">
    <location>
        <begin position="72"/>
        <end position="91"/>
    </location>
</feature>
<sequence>MVLTCIYSARGRVVVLSQSPRRLRTWDSDNGKSFPFQTFFVAAMPNFFFLAVPSSSLISPAWSEGVVERTSRRSSSRIASSPSVKNLNCGSSRTHPRTFVLSNAVVTGIHDPTTRGPRPPHSAVAPEGVDGGAQDTPDNCAGLRGCWSRGPSIRSYSRLPPILFLGVSPTLFLFAIRKRLERTLRSADQSLWELSATRSCRSFFPLPQLALVPMSGGPAVPLGIIGLHELGQDGQREEPSCVLEQVEAEEEQEQEQEEYSRADPVAPALGVFVLDGAHRDVRRRGPVRPRRPGGREVCDEVRFSLRRCAGRCGLDRVDQGVGGERDDLEELKPVQRTITVAVHHPTPPVFLQERSHWRPR</sequence>
<reference evidence="2" key="1">
    <citation type="submission" date="2023-03" db="EMBL/GenBank/DDBJ databases">
        <title>Massive genome expansion in bonnet fungi (Mycena s.s.) driven by repeated elements and novel gene families across ecological guilds.</title>
        <authorList>
            <consortium name="Lawrence Berkeley National Laboratory"/>
            <person name="Harder C.B."/>
            <person name="Miyauchi S."/>
            <person name="Viragh M."/>
            <person name="Kuo A."/>
            <person name="Thoen E."/>
            <person name="Andreopoulos B."/>
            <person name="Lu D."/>
            <person name="Skrede I."/>
            <person name="Drula E."/>
            <person name="Henrissat B."/>
            <person name="Morin E."/>
            <person name="Kohler A."/>
            <person name="Barry K."/>
            <person name="LaButti K."/>
            <person name="Morin E."/>
            <person name="Salamov A."/>
            <person name="Lipzen A."/>
            <person name="Mereny Z."/>
            <person name="Hegedus B."/>
            <person name="Baldrian P."/>
            <person name="Stursova M."/>
            <person name="Weitz H."/>
            <person name="Taylor A."/>
            <person name="Grigoriev I.V."/>
            <person name="Nagy L.G."/>
            <person name="Martin F."/>
            <person name="Kauserud H."/>
        </authorList>
    </citation>
    <scope>NUCLEOTIDE SEQUENCE</scope>
    <source>
        <strain evidence="2">CBHHK067</strain>
    </source>
</reference>
<proteinExistence type="predicted"/>
<dbReference type="EMBL" id="JARKIE010000213">
    <property type="protein sequence ID" value="KAJ7665726.1"/>
    <property type="molecule type" value="Genomic_DNA"/>
</dbReference>
<gene>
    <name evidence="2" type="ORF">B0H17DRAFT_1090386</name>
</gene>
<organism evidence="2 3">
    <name type="scientific">Mycena rosella</name>
    <name type="common">Pink bonnet</name>
    <name type="synonym">Agaricus rosellus</name>
    <dbReference type="NCBI Taxonomy" id="1033263"/>
    <lineage>
        <taxon>Eukaryota</taxon>
        <taxon>Fungi</taxon>
        <taxon>Dikarya</taxon>
        <taxon>Basidiomycota</taxon>
        <taxon>Agaricomycotina</taxon>
        <taxon>Agaricomycetes</taxon>
        <taxon>Agaricomycetidae</taxon>
        <taxon>Agaricales</taxon>
        <taxon>Marasmiineae</taxon>
        <taxon>Mycenaceae</taxon>
        <taxon>Mycena</taxon>
    </lineage>
</organism>
<dbReference type="Proteomes" id="UP001221757">
    <property type="component" value="Unassembled WGS sequence"/>
</dbReference>
<protein>
    <submittedName>
        <fullName evidence="2">Uncharacterized protein</fullName>
    </submittedName>
</protein>
<comment type="caution">
    <text evidence="2">The sequence shown here is derived from an EMBL/GenBank/DDBJ whole genome shotgun (WGS) entry which is preliminary data.</text>
</comment>
<keyword evidence="3" id="KW-1185">Reference proteome</keyword>
<dbReference type="AlphaFoldDB" id="A0AAD7CVC4"/>
<evidence type="ECO:0000313" key="3">
    <source>
        <dbReference type="Proteomes" id="UP001221757"/>
    </source>
</evidence>